<evidence type="ECO:0000256" key="7">
    <source>
        <dbReference type="ARBA" id="ARBA00022481"/>
    </source>
</evidence>
<keyword evidence="8" id="KW-0007">Acetylation</keyword>
<feature type="compositionally biased region" description="Basic and acidic residues" evidence="13">
    <location>
        <begin position="529"/>
        <end position="544"/>
    </location>
</feature>
<accession>A0A0U1M0J4</accession>
<keyword evidence="6 12" id="KW-0158">Chromosome</keyword>
<evidence type="ECO:0000256" key="10">
    <source>
        <dbReference type="ARBA" id="ARBA00023242"/>
    </source>
</evidence>
<feature type="signal peptide" evidence="14">
    <location>
        <begin position="1"/>
        <end position="27"/>
    </location>
</feature>
<keyword evidence="9 12" id="KW-0238">DNA-binding</keyword>
<dbReference type="PROSITE" id="PS00047">
    <property type="entry name" value="HISTONE_H4"/>
    <property type="match status" value="1"/>
</dbReference>
<feature type="region of interest" description="Disordered" evidence="13">
    <location>
        <begin position="459"/>
        <end position="492"/>
    </location>
</feature>
<dbReference type="InterPro" id="IPR001951">
    <property type="entry name" value="Histone_H4"/>
</dbReference>
<dbReference type="Gene3D" id="2.60.40.2440">
    <property type="entry name" value="Carbohydrate binding type-21 domain"/>
    <property type="match status" value="1"/>
</dbReference>
<dbReference type="GO" id="GO:0005634">
    <property type="term" value="C:nucleus"/>
    <property type="evidence" value="ECO:0007669"/>
    <property type="project" value="UniProtKB-SubCell"/>
</dbReference>
<keyword evidence="17" id="KW-1185">Reference proteome</keyword>
<dbReference type="AlphaFoldDB" id="A0A0U1M0J4"/>
<comment type="similarity">
    <text evidence="4 12">Belongs to the histone H4 family.</text>
</comment>
<sequence>MLCALANLLPEWDTVLLLLIAACHVECNWLPAAVTLAVSLPACARSSARPVEAATVRMPYTSPLLLLPAPPDAGAMVPDRPHLPHSYSAQAYIRRHRRSPSFSKLAPASESTADSPALSVPRLVVDPHTSLRQSPPPRNNAVIPAGAIISPPESAGNSSDEETSPRTVRRPLPVERLDAAIRSLQSERAPKGEQHHQPDKEIDPVAPLTPEARAIAHSRSSTENDIQFLAESLDSSSIDSDRDELAPKPPMVRKKSGEVVRPALRTKRRPSSMPGTPTFSKNVHFDSQLEHIRHFLQLDRPLAVSADTSPVEAYSEASEYPFHKVPTYEWEVKLPNFPADSTARRAQPVRLDRIYLSPDQQSLIGVVVVANLAFQKNVLARFTLDYWKTVSEVSAEYNHDVRRKHVNDGFDRFNFTINLSDVTNLETKTLSLCIRYTVAGQEYWDNNSSMNYQIGFAKKEKTRPAETQNAPIHETQSLPRSRSAGSIASSRPLSMPTSFGEFGSSSTSNFSFPGVSRNADSDFGLSPLDHQDFLEQPKPREKPAKQAWSNRYDFGASLSAVKSNGASEDRTTLTAKARSADGGHGRSFSSNDAGSPKPQPAPLVSGKLHHESSSYKELVDKYCFYGTATKSMEPPHPGPKETPPDGRSLPAEDDLLRVDSGISITSDRTAPSGPSAAAAAAASSSSSSSSAPSSATDSYNNSPTVCGKGGKGLGKGGAKRHRKILRDNIQGITKPAIRRLARRGGVKRISAMIYEETRGVLKSFLESVIRDAVTYTEHAKRKTVTSLDVVYALKRQGRTLYGFGG</sequence>
<feature type="region of interest" description="Disordered" evidence="13">
    <location>
        <begin position="628"/>
        <end position="652"/>
    </location>
</feature>
<dbReference type="SMART" id="SM00417">
    <property type="entry name" value="H4"/>
    <property type="match status" value="1"/>
</dbReference>
<dbReference type="Pfam" id="PF15511">
    <property type="entry name" value="CENP-T_C"/>
    <property type="match status" value="1"/>
</dbReference>
<dbReference type="PRINTS" id="PR00623">
    <property type="entry name" value="HISTONEH4"/>
</dbReference>
<feature type="compositionally biased region" description="Low complexity" evidence="13">
    <location>
        <begin position="670"/>
        <end position="695"/>
    </location>
</feature>
<evidence type="ECO:0000256" key="5">
    <source>
        <dbReference type="ARBA" id="ARBA00011538"/>
    </source>
</evidence>
<dbReference type="GO" id="GO:0046982">
    <property type="term" value="F:protein heterodimerization activity"/>
    <property type="evidence" value="ECO:0007669"/>
    <property type="project" value="InterPro"/>
</dbReference>
<comment type="subunit">
    <text evidence="5 12">The nucleosome is a histone octamer containing two molecules each of H2A, H2B, H3 and H4 assembled in one H3-H4 heterotetramer and two H2A-H2B heterodimers. The octamer wraps approximately 147 bp of DNA.</text>
</comment>
<dbReference type="CDD" id="cd22912">
    <property type="entry name" value="HFD_H4"/>
    <property type="match status" value="1"/>
</dbReference>
<feature type="compositionally biased region" description="Gly residues" evidence="13">
    <location>
        <begin position="707"/>
        <end position="716"/>
    </location>
</feature>
<evidence type="ECO:0000256" key="11">
    <source>
        <dbReference type="ARBA" id="ARBA00023269"/>
    </source>
</evidence>
<feature type="compositionally biased region" description="Polar residues" evidence="13">
    <location>
        <begin position="465"/>
        <end position="479"/>
    </location>
</feature>
<reference evidence="16 17" key="1">
    <citation type="submission" date="2015-04" db="EMBL/GenBank/DDBJ databases">
        <authorList>
            <person name="Syromyatnikov M.Y."/>
            <person name="Popov V.N."/>
        </authorList>
    </citation>
    <scope>NUCLEOTIDE SEQUENCE [LARGE SCALE GENOMIC DNA]</scope>
    <source>
        <strain evidence="16">WF-38-12</strain>
    </source>
</reference>
<dbReference type="InterPro" id="IPR038175">
    <property type="entry name" value="CBM21_dom_sf"/>
</dbReference>
<name>A0A0U1M0J4_TALIS</name>
<gene>
    <name evidence="16" type="ORF">PISL3812_06082</name>
</gene>
<dbReference type="FunFam" id="1.10.20.10:FF:000007">
    <property type="entry name" value="Histone H4"/>
    <property type="match status" value="1"/>
</dbReference>
<keyword evidence="14" id="KW-0732">Signal</keyword>
<evidence type="ECO:0000256" key="12">
    <source>
        <dbReference type="RuleBase" id="RU000528"/>
    </source>
</evidence>
<feature type="chain" id="PRO_5006711413" description="Histone H4" evidence="14">
    <location>
        <begin position="28"/>
        <end position="805"/>
    </location>
</feature>
<feature type="region of interest" description="Disordered" evidence="13">
    <location>
        <begin position="100"/>
        <end position="119"/>
    </location>
</feature>
<dbReference type="STRING" id="28573.A0A0U1M0J4"/>
<evidence type="ECO:0000256" key="4">
    <source>
        <dbReference type="ARBA" id="ARBA00006564"/>
    </source>
</evidence>
<dbReference type="PANTHER" id="PTHR10484">
    <property type="entry name" value="HISTONE H4"/>
    <property type="match status" value="1"/>
</dbReference>
<feature type="domain" description="CBM21" evidence="15">
    <location>
        <begin position="341"/>
        <end position="455"/>
    </location>
</feature>
<evidence type="ECO:0000256" key="2">
    <source>
        <dbReference type="ARBA" id="ARBA00004123"/>
    </source>
</evidence>
<dbReference type="OrthoDB" id="1881at2759"/>
<dbReference type="PROSITE" id="PS51159">
    <property type="entry name" value="CBM21"/>
    <property type="match status" value="1"/>
</dbReference>
<feature type="region of interest" description="Disordered" evidence="13">
    <location>
        <begin position="562"/>
        <end position="609"/>
    </location>
</feature>
<dbReference type="OMA" id="TYSKAVH"/>
<evidence type="ECO:0000256" key="13">
    <source>
        <dbReference type="SAM" id="MobiDB-lite"/>
    </source>
</evidence>
<dbReference type="Proteomes" id="UP000054383">
    <property type="component" value="Unassembled WGS sequence"/>
</dbReference>
<comment type="function">
    <text evidence="1 12">Core component of nucleosome. Nucleosomes wrap and compact DNA into chromatin, limiting DNA accessibility to the cellular machineries which require DNA as a template. Histones thereby play a central role in transcription regulation, DNA repair, DNA replication and chromosomal stability. DNA accessibility is regulated via a complex set of post-translational modifications of histones, also called histone code, and nucleosome remodeling.</text>
</comment>
<dbReference type="GO" id="GO:0000786">
    <property type="term" value="C:nucleosome"/>
    <property type="evidence" value="ECO:0007669"/>
    <property type="project" value="UniProtKB-KW"/>
</dbReference>
<keyword evidence="11 12" id="KW-0544">Nucleosome core</keyword>
<keyword evidence="10 12" id="KW-0539">Nucleus</keyword>
<proteinExistence type="inferred from homology"/>
<dbReference type="GO" id="GO:0003677">
    <property type="term" value="F:DNA binding"/>
    <property type="evidence" value="ECO:0007669"/>
    <property type="project" value="UniProtKB-KW"/>
</dbReference>
<dbReference type="EMBL" id="CVMT01000005">
    <property type="protein sequence ID" value="CRG89047.1"/>
    <property type="molecule type" value="Genomic_DNA"/>
</dbReference>
<dbReference type="Gene3D" id="1.10.20.10">
    <property type="entry name" value="Histone, subunit A"/>
    <property type="match status" value="1"/>
</dbReference>
<feature type="compositionally biased region" description="Low complexity" evidence="13">
    <location>
        <begin position="480"/>
        <end position="491"/>
    </location>
</feature>
<feature type="region of interest" description="Disordered" evidence="13">
    <location>
        <begin position="238"/>
        <end position="258"/>
    </location>
</feature>
<dbReference type="SUPFAM" id="SSF47113">
    <property type="entry name" value="Histone-fold"/>
    <property type="match status" value="1"/>
</dbReference>
<evidence type="ECO:0000256" key="1">
    <source>
        <dbReference type="ARBA" id="ARBA00002001"/>
    </source>
</evidence>
<dbReference type="InterPro" id="IPR009072">
    <property type="entry name" value="Histone-fold"/>
</dbReference>
<evidence type="ECO:0000313" key="16">
    <source>
        <dbReference type="EMBL" id="CRG89047.1"/>
    </source>
</evidence>
<protein>
    <recommendedName>
        <fullName evidence="12">Histone H4</fullName>
    </recommendedName>
</protein>
<feature type="region of interest" description="Disordered" evidence="13">
    <location>
        <begin position="522"/>
        <end position="549"/>
    </location>
</feature>
<evidence type="ECO:0000256" key="6">
    <source>
        <dbReference type="ARBA" id="ARBA00022454"/>
    </source>
</evidence>
<dbReference type="Pfam" id="PF03370">
    <property type="entry name" value="CBM_21"/>
    <property type="match status" value="1"/>
</dbReference>
<dbReference type="InterPro" id="IPR005036">
    <property type="entry name" value="CBM21_dom"/>
</dbReference>
<dbReference type="InterPro" id="IPR019809">
    <property type="entry name" value="Histone_H4_CS"/>
</dbReference>
<evidence type="ECO:0000313" key="17">
    <source>
        <dbReference type="Proteomes" id="UP000054383"/>
    </source>
</evidence>
<dbReference type="GO" id="GO:0030527">
    <property type="term" value="F:structural constituent of chromatin"/>
    <property type="evidence" value="ECO:0007669"/>
    <property type="project" value="InterPro"/>
</dbReference>
<comment type="subcellular location">
    <subcellularLocation>
        <location evidence="3">Chromosome</location>
    </subcellularLocation>
    <subcellularLocation>
        <location evidence="2">Nucleus</location>
    </subcellularLocation>
</comment>
<evidence type="ECO:0000256" key="9">
    <source>
        <dbReference type="ARBA" id="ARBA00023125"/>
    </source>
</evidence>
<keyword evidence="7" id="KW-0488">Methylation</keyword>
<feature type="region of interest" description="Disordered" evidence="13">
    <location>
        <begin position="664"/>
        <end position="720"/>
    </location>
</feature>
<evidence type="ECO:0000256" key="14">
    <source>
        <dbReference type="SAM" id="SignalP"/>
    </source>
</evidence>
<organism evidence="16 17">
    <name type="scientific">Talaromyces islandicus</name>
    <name type="common">Penicillium islandicum</name>
    <dbReference type="NCBI Taxonomy" id="28573"/>
    <lineage>
        <taxon>Eukaryota</taxon>
        <taxon>Fungi</taxon>
        <taxon>Dikarya</taxon>
        <taxon>Ascomycota</taxon>
        <taxon>Pezizomycotina</taxon>
        <taxon>Eurotiomycetes</taxon>
        <taxon>Eurotiomycetidae</taxon>
        <taxon>Eurotiales</taxon>
        <taxon>Trichocomaceae</taxon>
        <taxon>Talaromyces</taxon>
        <taxon>Talaromyces sect. Islandici</taxon>
    </lineage>
</organism>
<evidence type="ECO:0000259" key="15">
    <source>
        <dbReference type="PROSITE" id="PS51159"/>
    </source>
</evidence>
<dbReference type="InterPro" id="IPR035425">
    <property type="entry name" value="CENP-T/H4_C"/>
</dbReference>
<evidence type="ECO:0000256" key="3">
    <source>
        <dbReference type="ARBA" id="ARBA00004286"/>
    </source>
</evidence>
<feature type="region of interest" description="Disordered" evidence="13">
    <location>
        <begin position="127"/>
        <end position="174"/>
    </location>
</feature>
<evidence type="ECO:0000256" key="8">
    <source>
        <dbReference type="ARBA" id="ARBA00022990"/>
    </source>
</evidence>